<feature type="region of interest" description="Disordered" evidence="8">
    <location>
        <begin position="200"/>
        <end position="230"/>
    </location>
</feature>
<dbReference type="FunFam" id="2.10.25.10:FF:000038">
    <property type="entry name" value="Fibrillin 2"/>
    <property type="match status" value="2"/>
</dbReference>
<evidence type="ECO:0000313" key="13">
    <source>
        <dbReference type="Proteomes" id="UP000504634"/>
    </source>
</evidence>
<keyword evidence="5" id="KW-0325">Glycoprotein</keyword>
<evidence type="ECO:0000256" key="3">
    <source>
        <dbReference type="ARBA" id="ARBA00022737"/>
    </source>
</evidence>
<evidence type="ECO:0000256" key="8">
    <source>
        <dbReference type="SAM" id="MobiDB-lite"/>
    </source>
</evidence>
<dbReference type="InterPro" id="IPR050751">
    <property type="entry name" value="ECM_structural_protein"/>
</dbReference>
<dbReference type="GO" id="GO:0005509">
    <property type="term" value="F:calcium ion binding"/>
    <property type="evidence" value="ECO:0007669"/>
    <property type="project" value="InterPro"/>
</dbReference>
<dbReference type="PROSITE" id="PS50825">
    <property type="entry name" value="HYR"/>
    <property type="match status" value="1"/>
</dbReference>
<evidence type="ECO:0000256" key="9">
    <source>
        <dbReference type="SAM" id="SignalP"/>
    </source>
</evidence>
<dbReference type="InterPro" id="IPR009030">
    <property type="entry name" value="Growth_fac_rcpt_cys_sf"/>
</dbReference>
<dbReference type="Pfam" id="PF14670">
    <property type="entry name" value="FXa_inhibition"/>
    <property type="match status" value="3"/>
</dbReference>
<reference evidence="14" key="1">
    <citation type="submission" date="2025-08" db="UniProtKB">
        <authorList>
            <consortium name="RefSeq"/>
        </authorList>
    </citation>
    <scope>IDENTIFICATION</scope>
    <source>
        <strain evidence="14">11010-0011.00</strain>
        <tissue evidence="14">Whole body</tissue>
    </source>
</reference>
<feature type="disulfide bond" evidence="6">
    <location>
        <begin position="973"/>
        <end position="983"/>
    </location>
</feature>
<evidence type="ECO:0000259" key="10">
    <source>
        <dbReference type="PROSITE" id="PS50026"/>
    </source>
</evidence>
<name>A0A6J2UDK6_DROLE</name>
<proteinExistence type="predicted"/>
<dbReference type="PROSITE" id="PS50026">
    <property type="entry name" value="EGF_3"/>
    <property type="match status" value="6"/>
</dbReference>
<dbReference type="InterPro" id="IPR003410">
    <property type="entry name" value="HYR_dom"/>
</dbReference>
<dbReference type="InterPro" id="IPR000742">
    <property type="entry name" value="EGF"/>
</dbReference>
<dbReference type="OrthoDB" id="10045365at2759"/>
<evidence type="ECO:0000256" key="2">
    <source>
        <dbReference type="ARBA" id="ARBA00022729"/>
    </source>
</evidence>
<dbReference type="Gene3D" id="2.10.25.10">
    <property type="entry name" value="Laminin"/>
    <property type="match status" value="17"/>
</dbReference>
<dbReference type="CDD" id="cd00033">
    <property type="entry name" value="CCP"/>
    <property type="match status" value="3"/>
</dbReference>
<evidence type="ECO:0000259" key="11">
    <source>
        <dbReference type="PROSITE" id="PS50825"/>
    </source>
</evidence>
<dbReference type="InterPro" id="IPR000436">
    <property type="entry name" value="Sushi_SCR_CCP_dom"/>
</dbReference>
<feature type="compositionally biased region" description="Acidic residues" evidence="8">
    <location>
        <begin position="202"/>
        <end position="211"/>
    </location>
</feature>
<accession>A0A6J2UDK6</accession>
<feature type="disulfide bond" evidence="6">
    <location>
        <begin position="888"/>
        <end position="898"/>
    </location>
</feature>
<dbReference type="PROSITE" id="PS01187">
    <property type="entry name" value="EGF_CA"/>
    <property type="match status" value="5"/>
</dbReference>
<dbReference type="CDD" id="cd00054">
    <property type="entry name" value="EGF_CA"/>
    <property type="match status" value="7"/>
</dbReference>
<feature type="disulfide bond" evidence="7">
    <location>
        <begin position="1194"/>
        <end position="1221"/>
    </location>
</feature>
<feature type="chain" id="PRO_5027013736" evidence="9">
    <location>
        <begin position="20"/>
        <end position="1629"/>
    </location>
</feature>
<feature type="domain" description="EGF-like" evidence="10">
    <location>
        <begin position="969"/>
        <end position="1008"/>
    </location>
</feature>
<feature type="domain" description="EGF-like" evidence="10">
    <location>
        <begin position="1051"/>
        <end position="1092"/>
    </location>
</feature>
<dbReference type="InterPro" id="IPR000152">
    <property type="entry name" value="EGF-type_Asp/Asn_hydroxyl_site"/>
</dbReference>
<dbReference type="PANTHER" id="PTHR24034">
    <property type="entry name" value="EGF-LIKE DOMAIN-CONTAINING PROTEIN"/>
    <property type="match status" value="1"/>
</dbReference>
<evidence type="ECO:0000256" key="1">
    <source>
        <dbReference type="ARBA" id="ARBA00022536"/>
    </source>
</evidence>
<evidence type="ECO:0000256" key="6">
    <source>
        <dbReference type="PROSITE-ProRule" id="PRU00076"/>
    </source>
</evidence>
<dbReference type="SMART" id="SM00179">
    <property type="entry name" value="EGF_CA"/>
    <property type="match status" value="16"/>
</dbReference>
<comment type="caution">
    <text evidence="6">Lacks conserved residue(s) required for the propagation of feature annotation.</text>
</comment>
<feature type="domain" description="Sushi" evidence="12">
    <location>
        <begin position="28"/>
        <end position="86"/>
    </location>
</feature>
<feature type="signal peptide" evidence="9">
    <location>
        <begin position="1"/>
        <end position="19"/>
    </location>
</feature>
<dbReference type="Pfam" id="PF00084">
    <property type="entry name" value="Sushi"/>
    <property type="match status" value="2"/>
</dbReference>
<dbReference type="PROSITE" id="PS01186">
    <property type="entry name" value="EGF_2"/>
    <property type="match status" value="8"/>
</dbReference>
<dbReference type="FunFam" id="2.10.25.10:FF:000897">
    <property type="entry name" value="Faulty attraction, isoform F"/>
    <property type="match status" value="1"/>
</dbReference>
<feature type="domain" description="EGF-like" evidence="10">
    <location>
        <begin position="826"/>
        <end position="865"/>
    </location>
</feature>
<keyword evidence="3" id="KW-0677">Repeat</keyword>
<dbReference type="SMART" id="SM00032">
    <property type="entry name" value="CCP"/>
    <property type="match status" value="4"/>
</dbReference>
<evidence type="ECO:0000256" key="5">
    <source>
        <dbReference type="ARBA" id="ARBA00023180"/>
    </source>
</evidence>
<dbReference type="SUPFAM" id="SSF57535">
    <property type="entry name" value="Complement control module/SCR domain"/>
    <property type="match status" value="3"/>
</dbReference>
<dbReference type="FunFam" id="2.10.25.10:FF:000240">
    <property type="entry name" value="Vitamin K-dependent protein S"/>
    <property type="match status" value="3"/>
</dbReference>
<dbReference type="PANTHER" id="PTHR24034:SF205">
    <property type="entry name" value="NIDOGEN"/>
    <property type="match status" value="1"/>
</dbReference>
<feature type="domain" description="EGF-like" evidence="10">
    <location>
        <begin position="884"/>
        <end position="923"/>
    </location>
</feature>
<feature type="domain" description="HYR" evidence="11">
    <location>
        <begin position="1458"/>
        <end position="1538"/>
    </location>
</feature>
<dbReference type="SUPFAM" id="SSF57184">
    <property type="entry name" value="Growth factor receptor domain"/>
    <property type="match status" value="5"/>
</dbReference>
<dbReference type="PROSITE" id="PS00010">
    <property type="entry name" value="ASX_HYDROXYL"/>
    <property type="match status" value="10"/>
</dbReference>
<dbReference type="Pfam" id="PF07645">
    <property type="entry name" value="EGF_CA"/>
    <property type="match status" value="7"/>
</dbReference>
<dbReference type="InterPro" id="IPR035976">
    <property type="entry name" value="Sushi/SCR/CCP_sf"/>
</dbReference>
<dbReference type="InterPro" id="IPR013032">
    <property type="entry name" value="EGF-like_CS"/>
</dbReference>
<feature type="domain" description="EGF-like" evidence="10">
    <location>
        <begin position="1009"/>
        <end position="1050"/>
    </location>
</feature>
<keyword evidence="2 9" id="KW-0732">Signal</keyword>
<organism evidence="13 14">
    <name type="scientific">Drosophila lebanonensis</name>
    <name type="common">Fruit fly</name>
    <name type="synonym">Scaptodrosophila lebanonensis</name>
    <dbReference type="NCBI Taxonomy" id="7225"/>
    <lineage>
        <taxon>Eukaryota</taxon>
        <taxon>Metazoa</taxon>
        <taxon>Ecdysozoa</taxon>
        <taxon>Arthropoda</taxon>
        <taxon>Hexapoda</taxon>
        <taxon>Insecta</taxon>
        <taxon>Pterygota</taxon>
        <taxon>Neoptera</taxon>
        <taxon>Endopterygota</taxon>
        <taxon>Diptera</taxon>
        <taxon>Brachycera</taxon>
        <taxon>Muscomorpha</taxon>
        <taxon>Ephydroidea</taxon>
        <taxon>Drosophilidae</taxon>
        <taxon>Scaptodrosophila</taxon>
    </lineage>
</organism>
<keyword evidence="7" id="KW-0768">Sushi</keyword>
<dbReference type="Gene3D" id="2.10.70.10">
    <property type="entry name" value="Complement Module, domain 1"/>
    <property type="match status" value="3"/>
</dbReference>
<gene>
    <name evidence="14" type="primary">LOC115632265</name>
</gene>
<dbReference type="InterPro" id="IPR001881">
    <property type="entry name" value="EGF-like_Ca-bd_dom"/>
</dbReference>
<dbReference type="GeneID" id="115632265"/>
<feature type="domain" description="EGF-like" evidence="10">
    <location>
        <begin position="667"/>
        <end position="707"/>
    </location>
</feature>
<evidence type="ECO:0000259" key="12">
    <source>
        <dbReference type="PROSITE" id="PS50923"/>
    </source>
</evidence>
<dbReference type="SMART" id="SM00181">
    <property type="entry name" value="EGF"/>
    <property type="match status" value="16"/>
</dbReference>
<protein>
    <submittedName>
        <fullName evidence="14">Fibrillin-2 isoform X1</fullName>
    </submittedName>
</protein>
<keyword evidence="1 6" id="KW-0245">EGF-like domain</keyword>
<dbReference type="InterPro" id="IPR026823">
    <property type="entry name" value="cEGF"/>
</dbReference>
<dbReference type="RefSeq" id="XP_030385202.1">
    <property type="nucleotide sequence ID" value="XM_030529342.1"/>
</dbReference>
<sequence>MLTVHYILCALTCAAFVAAAESTHGVYEDCENPPLVDHGSFELSKTTEIYRAFYSCKEGFELKGAKELICDVDADEWNTEPPTCVLKAASHRKKKMLDIPEEPTVSTQMAELLDVSCIKADVRAPEISHGQVTLYDRRRKGRKVFLVAYYSCNENYEFEDAQVTALYCRAKQWVGELPACIPNGGELDDDDYDEYETVHEYDTEDEDDGEEKVESAVTDVETSQPPPPLPPAVEPEVVLHIAEPELAAELPSVEQPSEVVPKAQVEMVTSVVTETVPVNPTTTTTIPEPPTAITDINIVVEPTQDPYTPRVIDNNCGPDLGGCAHKCERLLFPDENEPRLKCSCHEGFTLDPNDYTSCHDIDECQESNGGCSHICNNLPGSFECACETGFEINAATGKDCIDIDECAQPDVAAQCPSGCENSPGSYRCVLPLNTKEDAAAAAVEEENNEIEVEEEPQIVRVNEQLVCGTGYRVSPDGAQCLDVDECAENLHNGCELCINLEGGFKCGCPAGFELTVDGKTCQDINECDIVLADDADEETVPHRVCPQLCVNTLGSYTCGCELGYHLLEDQRSCVRDNCQDLDNPQLNRTRCAHQCVNTEIGGYECVCPEGYKLGYDLHSCNVADSECTRENGHAHCRPGSCRDNENSTSYSCVCPPGYANEVYSCLDIDECAAGTHQCSHNCFNVEGGYQCLCPVGYVIGDDGNTCEDVDECKLDNGGCQQLCRNLPGAHACACDPGYELAADERSCFDIDECATQATSNCTHDCLNKPGGYECACPPGFLLQEDLHSCLPALVGCPPGSQQTDEGCTLVECGEGLLLGADGNCVDIDECQLNNGGCSHQCINRRGGYKCSCPMGLNLVDGKQCVANCGVGYQRSRSDPTDCVDVDECARPGLCSHECENTHGSYKCLCPAGYTLDLNGRDCNDIDECAVDNGGCLSGVCVNQPGSFKCNANCGPGYQRSTIDPTRCIDTDECALPGTCQHQCENTPGSFRCLCRTGYTLALNGRDCVDVDECAVNNGGCTNGVCVNLPGGFKCECPAGYTESFNGRDCIDVDECAVNNGGCLGGTCINEPGGFRCKCGSEQTLSLDGRSCRCPRGYTLSFNGRDCIDEDECAVGNGGCVGGICINEPGSFKCQCGPGKTLSLDGRTCVAARTLDLEVVDHCSRFQAPVNGEAHCNKYRHKSKRYYTTRCKVKCNQGYLLQGSEFRTCGAAGVWEGQDNKCLAISQRPTFPQLGSGFMLGSRIASCPPLKTPSNGIILPISCTQQASRFGTSCYLNCNNGYVPATVFTTSCMARDGWSFGDNLSCRPINQFRNQLAGPRYSAWISSAPQQQRPFSVFAPSIRYEQPSSKIVQRKPKRPAPYIKCPQNTVIVLNEGQSKAHVILEKPQTNLDFRYVEANPAWAAKLQAHLQAGVHKIGYKVRDPVSGQTASCHTLITIEHSTPIAVTPSAPTSSLLNEVSYAGGSGSFCTPSFEVSLKENQNLRSVLWEEPRFEGKLLKIYKSHFPGALFAQGDHTIRYEATTTDGVTSRCTFKIHVKAASPSAPAEFESISYPASPLPEPAALTQISHSDHESYVVCPDQEPVKVTAHQSVTLPVGCTLKNVRKNKRPSSQVNLMRGLLTSRWRPHANY</sequence>
<keyword evidence="4 6" id="KW-1015">Disulfide bond</keyword>
<dbReference type="Pfam" id="PF12662">
    <property type="entry name" value="cEGF"/>
    <property type="match status" value="4"/>
</dbReference>
<evidence type="ECO:0000256" key="7">
    <source>
        <dbReference type="PROSITE-ProRule" id="PRU00302"/>
    </source>
</evidence>
<dbReference type="SUPFAM" id="SSF57196">
    <property type="entry name" value="EGF/Laminin"/>
    <property type="match status" value="2"/>
</dbReference>
<dbReference type="InterPro" id="IPR018097">
    <property type="entry name" value="EGF_Ca-bd_CS"/>
</dbReference>
<dbReference type="Pfam" id="PF00008">
    <property type="entry name" value="EGF"/>
    <property type="match status" value="1"/>
</dbReference>
<dbReference type="Pfam" id="PF12661">
    <property type="entry name" value="hEGF"/>
    <property type="match status" value="1"/>
</dbReference>
<dbReference type="PROSITE" id="PS50923">
    <property type="entry name" value="SUSHI"/>
    <property type="match status" value="2"/>
</dbReference>
<feature type="domain" description="Sushi" evidence="12">
    <location>
        <begin position="1173"/>
        <end position="1223"/>
    </location>
</feature>
<evidence type="ECO:0000313" key="14">
    <source>
        <dbReference type="RefSeq" id="XP_030385202.1"/>
    </source>
</evidence>
<dbReference type="Proteomes" id="UP000504634">
    <property type="component" value="Unplaced"/>
</dbReference>
<keyword evidence="13" id="KW-1185">Reference proteome</keyword>
<dbReference type="InterPro" id="IPR049883">
    <property type="entry name" value="NOTCH1_EGF-like"/>
</dbReference>
<evidence type="ECO:0000256" key="4">
    <source>
        <dbReference type="ARBA" id="ARBA00023157"/>
    </source>
</evidence>
<dbReference type="FunFam" id="2.10.25.10:FF:000005">
    <property type="entry name" value="Fibrillin 2"/>
    <property type="match status" value="3"/>
</dbReference>